<dbReference type="InterPro" id="IPR045851">
    <property type="entry name" value="AMP-bd_C_sf"/>
</dbReference>
<keyword evidence="6" id="KW-1185">Reference proteome</keyword>
<dbReference type="RefSeq" id="WP_344310083.1">
    <property type="nucleotide sequence ID" value="NZ_BAAANY010000009.1"/>
</dbReference>
<gene>
    <name evidence="5" type="ORF">GCM10009765_25450</name>
</gene>
<comment type="caution">
    <text evidence="5">The sequence shown here is derived from an EMBL/GenBank/DDBJ whole genome shotgun (WGS) entry which is preliminary data.</text>
</comment>
<dbReference type="SUPFAM" id="SSF56801">
    <property type="entry name" value="Acetyl-CoA synthetase-like"/>
    <property type="match status" value="1"/>
</dbReference>
<sequence length="535" mass="58538">MGQKESDYRALGRWRDETFLDDLEKDVRIRPDKVAVITRRIGTGETHKITYAELSRFADRCAAAIGALGLQRGDTLAVHLDNRWEIAPLALGCLRAGVRICPLVPVYRHRELSTMLGLTEASALITMSEIGGDDLTSMITELLAELPTLKHVAVAGDRRPAGTLDFDEYFFGTPWEHTHPVQTAPLEPDDPYLVLFTSGTTGEPKGVLHSQNTLYAGVLAEIDVFGLDDSLVVLTTSSYTHYVGFVQGMLLPIHLGGTAVFQDTGEGHAVVDLVAEHDVTFLYSAPAFLRGVLDAQSERPRDTAALRVLVSGSAPILPQFVDEVRKAFGVRLHSLFGMTENGPVTISRLEDPDDWAARSDGHPTPGTEVRIEELPEQPDGGGVLWVRGPTQCLGYDRREDVYAASVDADGWFTTGDIARPDGRGGIRIAGRARDMILRQSFVVPVSDLEALTAELPKVREATVVGYPDGLGDEVICAIVTCYDAPVTLDELQEHLRTAGMTKTYWPTRLEIRDELPKTAMGKVRKTELRAELMAG</sequence>
<keyword evidence="2 5" id="KW-0436">Ligase</keyword>
<evidence type="ECO:0000256" key="1">
    <source>
        <dbReference type="ARBA" id="ARBA00006432"/>
    </source>
</evidence>
<reference evidence="5 6" key="1">
    <citation type="journal article" date="2019" name="Int. J. Syst. Evol. Microbiol.">
        <title>The Global Catalogue of Microorganisms (GCM) 10K type strain sequencing project: providing services to taxonomists for standard genome sequencing and annotation.</title>
        <authorList>
            <consortium name="The Broad Institute Genomics Platform"/>
            <consortium name="The Broad Institute Genome Sequencing Center for Infectious Disease"/>
            <person name="Wu L."/>
            <person name="Ma J."/>
        </authorList>
    </citation>
    <scope>NUCLEOTIDE SEQUENCE [LARGE SCALE GENOMIC DNA]</scope>
    <source>
        <strain evidence="5 6">JCM 14718</strain>
    </source>
</reference>
<organism evidence="5 6">
    <name type="scientific">Fodinicola feengrottensis</name>
    <dbReference type="NCBI Taxonomy" id="435914"/>
    <lineage>
        <taxon>Bacteria</taxon>
        <taxon>Bacillati</taxon>
        <taxon>Actinomycetota</taxon>
        <taxon>Actinomycetes</taxon>
        <taxon>Mycobacteriales</taxon>
        <taxon>Fodinicola</taxon>
    </lineage>
</organism>
<proteinExistence type="inferred from homology"/>
<dbReference type="Proteomes" id="UP001500618">
    <property type="component" value="Unassembled WGS sequence"/>
</dbReference>
<dbReference type="InterPro" id="IPR025110">
    <property type="entry name" value="AMP-bd_C"/>
</dbReference>
<dbReference type="PROSITE" id="PS00455">
    <property type="entry name" value="AMP_BINDING"/>
    <property type="match status" value="1"/>
</dbReference>
<dbReference type="GO" id="GO:0016874">
    <property type="term" value="F:ligase activity"/>
    <property type="evidence" value="ECO:0007669"/>
    <property type="project" value="UniProtKB-KW"/>
</dbReference>
<dbReference type="InterPro" id="IPR042099">
    <property type="entry name" value="ANL_N_sf"/>
</dbReference>
<dbReference type="Pfam" id="PF13193">
    <property type="entry name" value="AMP-binding_C"/>
    <property type="match status" value="1"/>
</dbReference>
<evidence type="ECO:0000256" key="2">
    <source>
        <dbReference type="ARBA" id="ARBA00022598"/>
    </source>
</evidence>
<dbReference type="PANTHER" id="PTHR43201">
    <property type="entry name" value="ACYL-COA SYNTHETASE"/>
    <property type="match status" value="1"/>
</dbReference>
<dbReference type="InterPro" id="IPR000873">
    <property type="entry name" value="AMP-dep_synth/lig_dom"/>
</dbReference>
<name>A0ABN2GQA3_9ACTN</name>
<dbReference type="Gene3D" id="3.40.50.12780">
    <property type="entry name" value="N-terminal domain of ligase-like"/>
    <property type="match status" value="1"/>
</dbReference>
<evidence type="ECO:0000259" key="3">
    <source>
        <dbReference type="Pfam" id="PF00501"/>
    </source>
</evidence>
<evidence type="ECO:0000313" key="5">
    <source>
        <dbReference type="EMBL" id="GAA1675064.1"/>
    </source>
</evidence>
<accession>A0ABN2GQA3</accession>
<dbReference type="EMBL" id="BAAANY010000009">
    <property type="protein sequence ID" value="GAA1675064.1"/>
    <property type="molecule type" value="Genomic_DNA"/>
</dbReference>
<protein>
    <submittedName>
        <fullName evidence="5">Cyclohexanecarboxylate-CoA ligase</fullName>
    </submittedName>
</protein>
<dbReference type="InterPro" id="IPR020845">
    <property type="entry name" value="AMP-binding_CS"/>
</dbReference>
<dbReference type="Gene3D" id="3.30.300.30">
    <property type="match status" value="1"/>
</dbReference>
<dbReference type="PANTHER" id="PTHR43201:SF5">
    <property type="entry name" value="MEDIUM-CHAIN ACYL-COA LIGASE ACSF2, MITOCHONDRIAL"/>
    <property type="match status" value="1"/>
</dbReference>
<dbReference type="Pfam" id="PF00501">
    <property type="entry name" value="AMP-binding"/>
    <property type="match status" value="1"/>
</dbReference>
<evidence type="ECO:0000259" key="4">
    <source>
        <dbReference type="Pfam" id="PF13193"/>
    </source>
</evidence>
<feature type="domain" description="AMP-binding enzyme C-terminal" evidence="4">
    <location>
        <begin position="448"/>
        <end position="522"/>
    </location>
</feature>
<comment type="similarity">
    <text evidence="1">Belongs to the ATP-dependent AMP-binding enzyme family.</text>
</comment>
<evidence type="ECO:0000313" key="6">
    <source>
        <dbReference type="Proteomes" id="UP001500618"/>
    </source>
</evidence>
<feature type="domain" description="AMP-dependent synthetase/ligase" evidence="3">
    <location>
        <begin position="24"/>
        <end position="395"/>
    </location>
</feature>